<dbReference type="PROSITE" id="PS50005">
    <property type="entry name" value="TPR"/>
    <property type="match status" value="1"/>
</dbReference>
<dbReference type="InterPro" id="IPR036890">
    <property type="entry name" value="HATPase_C_sf"/>
</dbReference>
<comment type="catalytic activity">
    <reaction evidence="1">
        <text>ATP + protein L-histidine = ADP + protein N-phospho-L-histidine.</text>
        <dbReference type="EC" id="2.7.13.3"/>
    </reaction>
</comment>
<feature type="repeat" description="TPR" evidence="9">
    <location>
        <begin position="100"/>
        <end position="133"/>
    </location>
</feature>
<dbReference type="Pfam" id="PF13181">
    <property type="entry name" value="TPR_8"/>
    <property type="match status" value="2"/>
</dbReference>
<evidence type="ECO:0000256" key="1">
    <source>
        <dbReference type="ARBA" id="ARBA00000085"/>
    </source>
</evidence>
<keyword evidence="11" id="KW-0472">Membrane</keyword>
<dbReference type="Gene3D" id="1.25.40.10">
    <property type="entry name" value="Tetratricopeptide repeat domain"/>
    <property type="match status" value="2"/>
</dbReference>
<evidence type="ECO:0000256" key="9">
    <source>
        <dbReference type="PROSITE-ProRule" id="PRU00339"/>
    </source>
</evidence>
<dbReference type="SMART" id="SM00028">
    <property type="entry name" value="TPR"/>
    <property type="match status" value="3"/>
</dbReference>
<evidence type="ECO:0000256" key="10">
    <source>
        <dbReference type="SAM" id="Coils"/>
    </source>
</evidence>
<feature type="signal peptide" evidence="12">
    <location>
        <begin position="1"/>
        <end position="24"/>
    </location>
</feature>
<keyword evidence="15" id="KW-1185">Reference proteome</keyword>
<evidence type="ECO:0000313" key="15">
    <source>
        <dbReference type="Proteomes" id="UP000294535"/>
    </source>
</evidence>
<organism evidence="14 15">
    <name type="scientific">Algoriphagus boseongensis</name>
    <dbReference type="NCBI Taxonomy" id="1442587"/>
    <lineage>
        <taxon>Bacteria</taxon>
        <taxon>Pseudomonadati</taxon>
        <taxon>Bacteroidota</taxon>
        <taxon>Cytophagia</taxon>
        <taxon>Cytophagales</taxon>
        <taxon>Cyclobacteriaceae</taxon>
        <taxon>Algoriphagus</taxon>
    </lineage>
</organism>
<proteinExistence type="predicted"/>
<dbReference type="SUPFAM" id="SSF48452">
    <property type="entry name" value="TPR-like"/>
    <property type="match status" value="2"/>
</dbReference>
<evidence type="ECO:0000256" key="7">
    <source>
        <dbReference type="ARBA" id="ARBA00022840"/>
    </source>
</evidence>
<dbReference type="EC" id="2.7.13.3" evidence="2"/>
<gene>
    <name evidence="14" type="ORF">DFQ04_1249</name>
</gene>
<keyword evidence="11" id="KW-0812">Transmembrane</keyword>
<evidence type="ECO:0000256" key="3">
    <source>
        <dbReference type="ARBA" id="ARBA00022553"/>
    </source>
</evidence>
<comment type="caution">
    <text evidence="14">The sequence shown here is derived from an EMBL/GenBank/DDBJ whole genome shotgun (WGS) entry which is preliminary data.</text>
</comment>
<feature type="chain" id="PRO_5020861967" description="histidine kinase" evidence="12">
    <location>
        <begin position="25"/>
        <end position="635"/>
    </location>
</feature>
<dbReference type="Gene3D" id="3.30.565.10">
    <property type="entry name" value="Histidine kinase-like ATPase, C-terminal domain"/>
    <property type="match status" value="1"/>
</dbReference>
<dbReference type="SUPFAM" id="SSF55874">
    <property type="entry name" value="ATPase domain of HSP90 chaperone/DNA topoisomerase II/histidine kinase"/>
    <property type="match status" value="1"/>
</dbReference>
<dbReference type="CDD" id="cd16917">
    <property type="entry name" value="HATPase_UhpB-NarQ-NarX-like"/>
    <property type="match status" value="1"/>
</dbReference>
<sequence>MPSKRLISRVILAFFFLLMGKNTAAQDLKKTLQKGVMSADSSVYFFSAAKSLVKNPADQADFDFAKNAFFSDHGILDSCIYYGEKALTYFEKVHDLNKMIYVRHNMGKAYRSAGDYEQAIQISFEALPLAEELKSLSWQGWLLQGISNNYHDFSGYEKGVYYGKKAYEILLQNQENDPMSVVLALNSIAINYDDWGKYDSALFFHSKVMELKSSLDTLQIGFTYNNIGNTLIKLNRLEEAKPWIQTAIKISEINSESGISEDYDLATYYTNLGRINTKTGNLKEAGEALTKGKFYSFRSQSQEKIGDNYEALYEFFKNSQRPDSALFYHELLTQINDSIFNEKNAQLITETETKYQVAEKERILAEEKLKNQRITFGAAALGIFLLASIGIGFLTVKQQKLKNHQQQQEIEFQKIKAQVDIQNRLQEQRFTISRDLHDNIGVQLTFIILSVDQLKKSLQPLSERAVNSLDSIKSFTQSTIIELRDTIWAMNKPKMNFADLKERLWGFIEKAKYSETIAFSFEMDEALEEQKLSSFEGITIYRIIQEGVHNGFKHAEAGNITICLRKKGNDGLEILIEDDGKGFSLEEAEYGNGILNLRKRVSDLRGKIDIESTIQKGTKIRIDLPENFHDSTRNS</sequence>
<evidence type="ECO:0000256" key="5">
    <source>
        <dbReference type="ARBA" id="ARBA00022741"/>
    </source>
</evidence>
<feature type="domain" description="Histidine kinase" evidence="13">
    <location>
        <begin position="435"/>
        <end position="628"/>
    </location>
</feature>
<keyword evidence="4" id="KW-0808">Transferase</keyword>
<dbReference type="GO" id="GO:0016020">
    <property type="term" value="C:membrane"/>
    <property type="evidence" value="ECO:0007669"/>
    <property type="project" value="InterPro"/>
</dbReference>
<keyword evidence="5" id="KW-0547">Nucleotide-binding</keyword>
<dbReference type="PANTHER" id="PTHR24421">
    <property type="entry name" value="NITRATE/NITRITE SENSOR PROTEIN NARX-RELATED"/>
    <property type="match status" value="1"/>
</dbReference>
<dbReference type="OrthoDB" id="1523646at2"/>
<keyword evidence="7" id="KW-0067">ATP-binding</keyword>
<dbReference type="GO" id="GO:0046983">
    <property type="term" value="F:protein dimerization activity"/>
    <property type="evidence" value="ECO:0007669"/>
    <property type="project" value="InterPro"/>
</dbReference>
<dbReference type="PANTHER" id="PTHR24421:SF10">
    <property type="entry name" value="NITRATE_NITRITE SENSOR PROTEIN NARQ"/>
    <property type="match status" value="1"/>
</dbReference>
<evidence type="ECO:0000256" key="8">
    <source>
        <dbReference type="ARBA" id="ARBA00023012"/>
    </source>
</evidence>
<dbReference type="SMART" id="SM00387">
    <property type="entry name" value="HATPase_c"/>
    <property type="match status" value="1"/>
</dbReference>
<feature type="transmembrane region" description="Helical" evidence="11">
    <location>
        <begin position="374"/>
        <end position="396"/>
    </location>
</feature>
<dbReference type="InterPro" id="IPR003594">
    <property type="entry name" value="HATPase_dom"/>
</dbReference>
<dbReference type="InterPro" id="IPR050482">
    <property type="entry name" value="Sensor_HK_TwoCompSys"/>
</dbReference>
<evidence type="ECO:0000313" key="14">
    <source>
        <dbReference type="EMBL" id="TDQ19428.1"/>
    </source>
</evidence>
<dbReference type="Proteomes" id="UP000294535">
    <property type="component" value="Unassembled WGS sequence"/>
</dbReference>
<evidence type="ECO:0000256" key="4">
    <source>
        <dbReference type="ARBA" id="ARBA00022679"/>
    </source>
</evidence>
<keyword evidence="10" id="KW-0175">Coiled coil</keyword>
<evidence type="ECO:0000256" key="6">
    <source>
        <dbReference type="ARBA" id="ARBA00022777"/>
    </source>
</evidence>
<evidence type="ECO:0000256" key="2">
    <source>
        <dbReference type="ARBA" id="ARBA00012438"/>
    </source>
</evidence>
<dbReference type="InterPro" id="IPR011712">
    <property type="entry name" value="Sig_transdc_His_kin_sub3_dim/P"/>
</dbReference>
<dbReference type="InterPro" id="IPR005467">
    <property type="entry name" value="His_kinase_dom"/>
</dbReference>
<dbReference type="GO" id="GO:0005524">
    <property type="term" value="F:ATP binding"/>
    <property type="evidence" value="ECO:0007669"/>
    <property type="project" value="UniProtKB-KW"/>
</dbReference>
<keyword evidence="6" id="KW-0418">Kinase</keyword>
<dbReference type="Pfam" id="PF02518">
    <property type="entry name" value="HATPase_c"/>
    <property type="match status" value="1"/>
</dbReference>
<reference evidence="14 15" key="1">
    <citation type="submission" date="2019-03" db="EMBL/GenBank/DDBJ databases">
        <title>Genomic Encyclopedia of Type Strains, Phase III (KMG-III): the genomes of soil and plant-associated and newly described type strains.</title>
        <authorList>
            <person name="Whitman W."/>
        </authorList>
    </citation>
    <scope>NUCLEOTIDE SEQUENCE [LARGE SCALE GENOMIC DNA]</scope>
    <source>
        <strain evidence="14 15">CECT 8446</strain>
    </source>
</reference>
<evidence type="ECO:0000259" key="13">
    <source>
        <dbReference type="PROSITE" id="PS50109"/>
    </source>
</evidence>
<protein>
    <recommendedName>
        <fullName evidence="2">histidine kinase</fullName>
        <ecNumber evidence="2">2.7.13.3</ecNumber>
    </recommendedName>
</protein>
<dbReference type="PROSITE" id="PS50109">
    <property type="entry name" value="HIS_KIN"/>
    <property type="match status" value="1"/>
</dbReference>
<keyword evidence="12" id="KW-0732">Signal</keyword>
<dbReference type="Pfam" id="PF07730">
    <property type="entry name" value="HisKA_3"/>
    <property type="match status" value="1"/>
</dbReference>
<dbReference type="RefSeq" id="WP_133553723.1">
    <property type="nucleotide sequence ID" value="NZ_SNYF01000005.1"/>
</dbReference>
<accession>A0A4R6T866</accession>
<keyword evidence="9" id="KW-0802">TPR repeat</keyword>
<dbReference type="AlphaFoldDB" id="A0A4R6T866"/>
<dbReference type="InterPro" id="IPR019734">
    <property type="entry name" value="TPR_rpt"/>
</dbReference>
<name>A0A4R6T866_9BACT</name>
<keyword evidence="11" id="KW-1133">Transmembrane helix</keyword>
<dbReference type="Gene3D" id="1.20.5.1930">
    <property type="match status" value="1"/>
</dbReference>
<dbReference type="EMBL" id="SNYF01000005">
    <property type="protein sequence ID" value="TDQ19428.1"/>
    <property type="molecule type" value="Genomic_DNA"/>
</dbReference>
<evidence type="ECO:0000256" key="12">
    <source>
        <dbReference type="SAM" id="SignalP"/>
    </source>
</evidence>
<dbReference type="InterPro" id="IPR011990">
    <property type="entry name" value="TPR-like_helical_dom_sf"/>
</dbReference>
<dbReference type="GO" id="GO:0000155">
    <property type="term" value="F:phosphorelay sensor kinase activity"/>
    <property type="evidence" value="ECO:0007669"/>
    <property type="project" value="InterPro"/>
</dbReference>
<evidence type="ECO:0000256" key="11">
    <source>
        <dbReference type="SAM" id="Phobius"/>
    </source>
</evidence>
<keyword evidence="3" id="KW-0597">Phosphoprotein</keyword>
<feature type="coiled-coil region" evidence="10">
    <location>
        <begin position="348"/>
        <end position="375"/>
    </location>
</feature>
<keyword evidence="8" id="KW-0902">Two-component regulatory system</keyword>